<dbReference type="EMBL" id="KQ947409">
    <property type="protein sequence ID" value="KUJ20359.1"/>
    <property type="molecule type" value="Genomic_DNA"/>
</dbReference>
<evidence type="ECO:0000313" key="2">
    <source>
        <dbReference type="EMBL" id="KUJ20359.1"/>
    </source>
</evidence>
<feature type="transmembrane region" description="Helical" evidence="1">
    <location>
        <begin position="168"/>
        <end position="190"/>
    </location>
</feature>
<evidence type="ECO:0000256" key="1">
    <source>
        <dbReference type="SAM" id="Phobius"/>
    </source>
</evidence>
<feature type="transmembrane region" description="Helical" evidence="1">
    <location>
        <begin position="202"/>
        <end position="222"/>
    </location>
</feature>
<dbReference type="AlphaFoldDB" id="A0A194XJS0"/>
<dbReference type="GeneID" id="28829199"/>
<sequence>MEDHESEPFLLESPYTERKASESSTDLLPNIELPPRGSLLRYARWTVFGVYRRIFLVVLLLNIWHGHKIITMKRRSKYSPLLVDISTAAAANMLVAVLIRQDYIINTLFRICWLVPFWAPLRLRRSLAKMYEYGGLHSGTAVCSVLWFSLLSAILTWEFITIRIADPLIMMCTFSVIAILWAMLITAYPAFRSWEHNTFENIHRFGGWAVLGLFWPELWLFTRALGHQAGPASPGAVLTKLPAFWLLIATCFHVALPWMRLRRLKIQPERLGVGVHAIRLHLSEKVSNCVVYRIADSPLTEWHSFACIPERNGQGGSLIVSNAGDWTRRAINNPKKFYYTRGIPTVGVLCMAQLFRKVIIVTTGSGIGPCLGTMMNIPATRCRVLWSAPEPRHTFGDDICDKVLEVDPEAVVIDTHAVGRKDLVSLAYKLYISDGAEAIFCVSNKALTKHLVYEMESRGVPAYGPIWDS</sequence>
<dbReference type="Proteomes" id="UP000070700">
    <property type="component" value="Unassembled WGS sequence"/>
</dbReference>
<organism evidence="2 3">
    <name type="scientific">Mollisia scopiformis</name>
    <name type="common">Conifer needle endophyte fungus</name>
    <name type="synonym">Phialocephala scopiformis</name>
    <dbReference type="NCBI Taxonomy" id="149040"/>
    <lineage>
        <taxon>Eukaryota</taxon>
        <taxon>Fungi</taxon>
        <taxon>Dikarya</taxon>
        <taxon>Ascomycota</taxon>
        <taxon>Pezizomycotina</taxon>
        <taxon>Leotiomycetes</taxon>
        <taxon>Helotiales</taxon>
        <taxon>Mollisiaceae</taxon>
        <taxon>Mollisia</taxon>
    </lineage>
</organism>
<dbReference type="PANTHER" id="PTHR33927">
    <property type="entry name" value="TRANSMEMBRANE PROTEIN"/>
    <property type="match status" value="1"/>
</dbReference>
<keyword evidence="3" id="KW-1185">Reference proteome</keyword>
<name>A0A194XJS0_MOLSC</name>
<dbReference type="InterPro" id="IPR052979">
    <property type="entry name" value="Adenylate-forming_domain"/>
</dbReference>
<keyword evidence="1" id="KW-1133">Transmembrane helix</keyword>
<feature type="transmembrane region" description="Helical" evidence="1">
    <location>
        <begin position="78"/>
        <end position="97"/>
    </location>
</feature>
<evidence type="ECO:0000313" key="3">
    <source>
        <dbReference type="Proteomes" id="UP000070700"/>
    </source>
</evidence>
<accession>A0A194XJS0</accession>
<dbReference type="OrthoDB" id="3142841at2759"/>
<proteinExistence type="predicted"/>
<evidence type="ECO:0008006" key="4">
    <source>
        <dbReference type="Google" id="ProtNLM"/>
    </source>
</evidence>
<gene>
    <name evidence="2" type="ORF">LY89DRAFT_730406</name>
</gene>
<dbReference type="KEGG" id="psco:LY89DRAFT_730406"/>
<reference evidence="2 3" key="1">
    <citation type="submission" date="2015-10" db="EMBL/GenBank/DDBJ databases">
        <title>Full genome of DAOMC 229536 Phialocephala scopiformis, a fungal endophyte of spruce producing the potent anti-insectan compound rugulosin.</title>
        <authorList>
            <consortium name="DOE Joint Genome Institute"/>
            <person name="Walker A.K."/>
            <person name="Frasz S.L."/>
            <person name="Seifert K.A."/>
            <person name="Miller J.D."/>
            <person name="Mondo S.J."/>
            <person name="Labutti K."/>
            <person name="Lipzen A."/>
            <person name="Dockter R."/>
            <person name="Kennedy M."/>
            <person name="Grigoriev I.V."/>
            <person name="Spatafora J.W."/>
        </authorList>
    </citation>
    <scope>NUCLEOTIDE SEQUENCE [LARGE SCALE GENOMIC DNA]</scope>
    <source>
        <strain evidence="2 3">CBS 120377</strain>
    </source>
</reference>
<dbReference type="InParanoid" id="A0A194XJS0"/>
<dbReference type="RefSeq" id="XP_018074714.1">
    <property type="nucleotide sequence ID" value="XM_018219473.1"/>
</dbReference>
<feature type="transmembrane region" description="Helical" evidence="1">
    <location>
        <begin position="42"/>
        <end position="66"/>
    </location>
</feature>
<feature type="transmembrane region" description="Helical" evidence="1">
    <location>
        <begin position="242"/>
        <end position="261"/>
    </location>
</feature>
<feature type="transmembrane region" description="Helical" evidence="1">
    <location>
        <begin position="133"/>
        <end position="156"/>
    </location>
</feature>
<protein>
    <recommendedName>
        <fullName evidence="4">Integral membrane protein TmpA</fullName>
    </recommendedName>
</protein>
<keyword evidence="1" id="KW-0472">Membrane</keyword>
<keyword evidence="1" id="KW-0812">Transmembrane</keyword>
<dbReference type="PANTHER" id="PTHR33927:SF5">
    <property type="entry name" value="ENZYME, PUTATIVE (AFU_ORTHOLOGUE AFUA_8G01222)-RELATED"/>
    <property type="match status" value="1"/>
</dbReference>